<dbReference type="InterPro" id="IPR002625">
    <property type="entry name" value="Smr_dom"/>
</dbReference>
<dbReference type="KEGG" id="pstg:E8M01_13165"/>
<proteinExistence type="predicted"/>
<dbReference type="PANTHER" id="PTHR35562:SF2">
    <property type="entry name" value="DNA ENDONUCLEASE SMRA-RELATED"/>
    <property type="match status" value="1"/>
</dbReference>
<dbReference type="PANTHER" id="PTHR35562">
    <property type="entry name" value="DNA ENDONUCLEASE SMRA-RELATED"/>
    <property type="match status" value="1"/>
</dbReference>
<keyword evidence="3" id="KW-1185">Reference proteome</keyword>
<dbReference type="EMBL" id="CP039690">
    <property type="protein sequence ID" value="QCI65084.1"/>
    <property type="molecule type" value="Genomic_DNA"/>
</dbReference>
<evidence type="ECO:0000259" key="1">
    <source>
        <dbReference type="PROSITE" id="PS50828"/>
    </source>
</evidence>
<dbReference type="Pfam" id="PF01713">
    <property type="entry name" value="Smr"/>
    <property type="match status" value="1"/>
</dbReference>
<name>A0A4D7AU19_9HYPH</name>
<feature type="domain" description="Smr" evidence="1">
    <location>
        <begin position="92"/>
        <end position="190"/>
    </location>
</feature>
<dbReference type="OrthoDB" id="7165597at2"/>
<organism evidence="2 3">
    <name type="scientific">Phreatobacter stygius</name>
    <dbReference type="NCBI Taxonomy" id="1940610"/>
    <lineage>
        <taxon>Bacteria</taxon>
        <taxon>Pseudomonadati</taxon>
        <taxon>Pseudomonadota</taxon>
        <taxon>Alphaproteobacteria</taxon>
        <taxon>Hyphomicrobiales</taxon>
        <taxon>Phreatobacteraceae</taxon>
        <taxon>Phreatobacter</taxon>
    </lineage>
</organism>
<dbReference type="AlphaFoldDB" id="A0A4D7AU19"/>
<dbReference type="Proteomes" id="UP000298781">
    <property type="component" value="Chromosome"/>
</dbReference>
<dbReference type="PROSITE" id="PS50828">
    <property type="entry name" value="SMR"/>
    <property type="match status" value="1"/>
</dbReference>
<accession>A0A4D7AU19</accession>
<gene>
    <name evidence="2" type="ORF">E8M01_13165</name>
</gene>
<dbReference type="SMART" id="SM00463">
    <property type="entry name" value="SMR"/>
    <property type="match status" value="1"/>
</dbReference>
<evidence type="ECO:0000313" key="3">
    <source>
        <dbReference type="Proteomes" id="UP000298781"/>
    </source>
</evidence>
<dbReference type="Gene3D" id="3.30.1370.110">
    <property type="match status" value="1"/>
</dbReference>
<dbReference type="RefSeq" id="WP_136960533.1">
    <property type="nucleotide sequence ID" value="NZ_CP039690.1"/>
</dbReference>
<reference evidence="2 3" key="1">
    <citation type="submission" date="2019-04" db="EMBL/GenBank/DDBJ databases">
        <title>Phreatobacter aquaticus sp. nov.</title>
        <authorList>
            <person name="Choi A."/>
        </authorList>
    </citation>
    <scope>NUCLEOTIDE SEQUENCE [LARGE SCALE GENOMIC DNA]</scope>
    <source>
        <strain evidence="2 3">KCTC 52518</strain>
    </source>
</reference>
<dbReference type="InterPro" id="IPR036063">
    <property type="entry name" value="Smr_dom_sf"/>
</dbReference>
<evidence type="ECO:0000313" key="2">
    <source>
        <dbReference type="EMBL" id="QCI65084.1"/>
    </source>
</evidence>
<protein>
    <submittedName>
        <fullName evidence="2">DNA mismatch repair protein MutS</fullName>
    </submittedName>
</protein>
<dbReference type="SUPFAM" id="SSF160443">
    <property type="entry name" value="SMR domain-like"/>
    <property type="match status" value="1"/>
</dbReference>
<sequence>MTGRRGKKLSAEDRTLWSHVARSVTPLDPARAADLLAEPAEDVVQKPEPAAKAVAATRIAKAALPAPPPLAPLEKRLRQRLTRGQADVDARLDLHGLTQEAAHRRLLTFLRRAQLEGFRVVIVITGKGAPKRTAAFDTADWSSDPFAGRGVLRRMVPHWLTLPEMRSLVIGFEEAAIGHGGAGALYVRIRRPAGG</sequence>